<name>A0A1F6C4B0_9BACT</name>
<evidence type="ECO:0000313" key="2">
    <source>
        <dbReference type="Proteomes" id="UP000178249"/>
    </source>
</evidence>
<dbReference type="EMBL" id="MFKP01000024">
    <property type="protein sequence ID" value="OGG44015.1"/>
    <property type="molecule type" value="Genomic_DNA"/>
</dbReference>
<gene>
    <name evidence="1" type="ORF">A2841_04025</name>
</gene>
<reference evidence="1 2" key="1">
    <citation type="journal article" date="2016" name="Nat. Commun.">
        <title>Thousands of microbial genomes shed light on interconnected biogeochemical processes in an aquifer system.</title>
        <authorList>
            <person name="Anantharaman K."/>
            <person name="Brown C.T."/>
            <person name="Hug L.A."/>
            <person name="Sharon I."/>
            <person name="Castelle C.J."/>
            <person name="Probst A.J."/>
            <person name="Thomas B.C."/>
            <person name="Singh A."/>
            <person name="Wilkins M.J."/>
            <person name="Karaoz U."/>
            <person name="Brodie E.L."/>
            <person name="Williams K.H."/>
            <person name="Hubbard S.S."/>
            <person name="Banfield J.F."/>
        </authorList>
    </citation>
    <scope>NUCLEOTIDE SEQUENCE [LARGE SCALE GENOMIC DNA]</scope>
</reference>
<proteinExistence type="predicted"/>
<organism evidence="1 2">
    <name type="scientific">Candidatus Kaiserbacteria bacterium RIFCSPHIGHO2_01_FULL_48_10</name>
    <dbReference type="NCBI Taxonomy" id="1798476"/>
    <lineage>
        <taxon>Bacteria</taxon>
        <taxon>Candidatus Kaiseribacteriota</taxon>
    </lineage>
</organism>
<comment type="caution">
    <text evidence="1">The sequence shown here is derived from an EMBL/GenBank/DDBJ whole genome shotgun (WGS) entry which is preliminary data.</text>
</comment>
<dbReference type="AlphaFoldDB" id="A0A1F6C4B0"/>
<accession>A0A1F6C4B0</accession>
<evidence type="ECO:0000313" key="1">
    <source>
        <dbReference type="EMBL" id="OGG44015.1"/>
    </source>
</evidence>
<dbReference type="Proteomes" id="UP000178249">
    <property type="component" value="Unassembled WGS sequence"/>
</dbReference>
<protein>
    <submittedName>
        <fullName evidence="1">Uncharacterized protein</fullName>
    </submittedName>
</protein>
<sequence length="67" mass="7423">MSEKRNTHSIHVLANAERLLHSYRPGGLRHTIGLALLSEIPERIQRTRMFLQAANGSSDEGSTPTAK</sequence>